<dbReference type="GO" id="GO:0008061">
    <property type="term" value="F:chitin binding"/>
    <property type="evidence" value="ECO:0007669"/>
    <property type="project" value="UniProtKB-KW"/>
</dbReference>
<sequence length="218" mass="23532">MKSTILVLLAIHGVMAFVTAESIVKANPRDIDLGESNYQCPDGLFVAPHETQCELYYLCSAGGVPTHLYQCRDDLLFDLTYYGCNFKELTDCGDRLSPFTCPSPDGFFPIKEGACSSQYYVCTNNVADLETCPSGIFDASSSSCVATSCATTTTRGVPTAPGPFECPAPNGNFASPYSCSQYYVCVDGTAFLYECPSGLHYNPALNICDWPANVNCNL</sequence>
<dbReference type="InterPro" id="IPR051940">
    <property type="entry name" value="Chitin_bind-dev_reg"/>
</dbReference>
<evidence type="ECO:0000256" key="5">
    <source>
        <dbReference type="ARBA" id="ARBA00023180"/>
    </source>
</evidence>
<dbReference type="EMBL" id="GDIQ01087419">
    <property type="protein sequence ID" value="JAN07318.1"/>
    <property type="molecule type" value="Transcribed_RNA"/>
</dbReference>
<dbReference type="PROSITE" id="PS50940">
    <property type="entry name" value="CHIT_BIND_II"/>
    <property type="match status" value="3"/>
</dbReference>
<evidence type="ECO:0000256" key="6">
    <source>
        <dbReference type="SAM" id="SignalP"/>
    </source>
</evidence>
<keyword evidence="4" id="KW-1015">Disulfide bond</keyword>
<evidence type="ECO:0000256" key="4">
    <source>
        <dbReference type="ARBA" id="ARBA00023157"/>
    </source>
</evidence>
<dbReference type="Gene3D" id="2.170.140.10">
    <property type="entry name" value="Chitin binding domain"/>
    <property type="match status" value="3"/>
</dbReference>
<reference evidence="8" key="1">
    <citation type="submission" date="2015-10" db="EMBL/GenBank/DDBJ databases">
        <title>EvidentialGene: Evidence-directed Construction of Complete mRNA Transcriptomes without Genomes.</title>
        <authorList>
            <person name="Gilbert D.G."/>
        </authorList>
    </citation>
    <scope>NUCLEOTIDE SEQUENCE</scope>
</reference>
<protein>
    <recommendedName>
        <fullName evidence="7">Chitin-binding type-2 domain-containing protein</fullName>
    </recommendedName>
</protein>
<evidence type="ECO:0000259" key="7">
    <source>
        <dbReference type="PROSITE" id="PS50940"/>
    </source>
</evidence>
<dbReference type="SMART" id="SM00494">
    <property type="entry name" value="ChtBD2"/>
    <property type="match status" value="3"/>
</dbReference>
<evidence type="ECO:0000313" key="8">
    <source>
        <dbReference type="EMBL" id="JAN07318.1"/>
    </source>
</evidence>
<dbReference type="OrthoDB" id="6020543at2759"/>
<feature type="domain" description="Chitin-binding type-2" evidence="7">
    <location>
        <begin position="98"/>
        <end position="137"/>
    </location>
</feature>
<dbReference type="PANTHER" id="PTHR23301:SF0">
    <property type="entry name" value="CHITIN-BINDING TYPE-2 DOMAIN-CONTAINING PROTEIN-RELATED"/>
    <property type="match status" value="1"/>
</dbReference>
<dbReference type="Pfam" id="PF01607">
    <property type="entry name" value="CBM_14"/>
    <property type="match status" value="3"/>
</dbReference>
<dbReference type="PANTHER" id="PTHR23301">
    <property type="entry name" value="CHITIN BINDING PERITROPHIN-A"/>
    <property type="match status" value="1"/>
</dbReference>
<dbReference type="GO" id="GO:0005576">
    <property type="term" value="C:extracellular region"/>
    <property type="evidence" value="ECO:0007669"/>
    <property type="project" value="InterPro"/>
</dbReference>
<keyword evidence="2 6" id="KW-0732">Signal</keyword>
<feature type="domain" description="Chitin-binding type-2" evidence="7">
    <location>
        <begin position="163"/>
        <end position="218"/>
    </location>
</feature>
<dbReference type="InterPro" id="IPR002557">
    <property type="entry name" value="Chitin-bd_dom"/>
</dbReference>
<feature type="domain" description="Chitin-binding type-2" evidence="7">
    <location>
        <begin position="37"/>
        <end position="94"/>
    </location>
</feature>
<proteinExistence type="predicted"/>
<evidence type="ECO:0000256" key="1">
    <source>
        <dbReference type="ARBA" id="ARBA00022669"/>
    </source>
</evidence>
<keyword evidence="1" id="KW-0147">Chitin-binding</keyword>
<name>A0A0P5G4L2_9CRUS</name>
<feature type="chain" id="PRO_5007422986" description="Chitin-binding type-2 domain-containing protein" evidence="6">
    <location>
        <begin position="21"/>
        <end position="218"/>
    </location>
</feature>
<keyword evidence="5" id="KW-0325">Glycoprotein</keyword>
<dbReference type="EMBL" id="GDIQ01030184">
    <property type="protein sequence ID" value="JAN64553.1"/>
    <property type="molecule type" value="Transcribed_RNA"/>
</dbReference>
<organism evidence="8">
    <name type="scientific">Daphnia magna</name>
    <dbReference type="NCBI Taxonomy" id="35525"/>
    <lineage>
        <taxon>Eukaryota</taxon>
        <taxon>Metazoa</taxon>
        <taxon>Ecdysozoa</taxon>
        <taxon>Arthropoda</taxon>
        <taxon>Crustacea</taxon>
        <taxon>Branchiopoda</taxon>
        <taxon>Diplostraca</taxon>
        <taxon>Cladocera</taxon>
        <taxon>Anomopoda</taxon>
        <taxon>Daphniidae</taxon>
        <taxon>Daphnia</taxon>
    </lineage>
</organism>
<feature type="signal peptide" evidence="6">
    <location>
        <begin position="1"/>
        <end position="20"/>
    </location>
</feature>
<evidence type="ECO:0000256" key="2">
    <source>
        <dbReference type="ARBA" id="ARBA00022729"/>
    </source>
</evidence>
<dbReference type="SUPFAM" id="SSF57625">
    <property type="entry name" value="Invertebrate chitin-binding proteins"/>
    <property type="match status" value="3"/>
</dbReference>
<dbReference type="AlphaFoldDB" id="A0A0P5G4L2"/>
<keyword evidence="3" id="KW-0677">Repeat</keyword>
<dbReference type="InterPro" id="IPR036508">
    <property type="entry name" value="Chitin-bd_dom_sf"/>
</dbReference>
<accession>A0A0P5G4L2</accession>
<evidence type="ECO:0000256" key="3">
    <source>
        <dbReference type="ARBA" id="ARBA00022737"/>
    </source>
</evidence>